<evidence type="ECO:0000313" key="3">
    <source>
        <dbReference type="Proteomes" id="UP000293342"/>
    </source>
</evidence>
<proteinExistence type="predicted"/>
<dbReference type="InterPro" id="IPR006076">
    <property type="entry name" value="FAD-dep_OxRdtase"/>
</dbReference>
<comment type="caution">
    <text evidence="2">The sequence shown here is derived from an EMBL/GenBank/DDBJ whole genome shotgun (WGS) entry which is preliminary data.</text>
</comment>
<organism evidence="2 3">
    <name type="scientific">Kribbella capetownensis</name>
    <dbReference type="NCBI Taxonomy" id="1572659"/>
    <lineage>
        <taxon>Bacteria</taxon>
        <taxon>Bacillati</taxon>
        <taxon>Actinomycetota</taxon>
        <taxon>Actinomycetes</taxon>
        <taxon>Propionibacteriales</taxon>
        <taxon>Kribbellaceae</taxon>
        <taxon>Kribbella</taxon>
    </lineage>
</organism>
<dbReference type="PANTHER" id="PTHR13847">
    <property type="entry name" value="SARCOSINE DEHYDROGENASE-RELATED"/>
    <property type="match status" value="1"/>
</dbReference>
<dbReference type="Proteomes" id="UP000293342">
    <property type="component" value="Unassembled WGS sequence"/>
</dbReference>
<dbReference type="Gene3D" id="3.50.50.60">
    <property type="entry name" value="FAD/NAD(P)-binding domain"/>
    <property type="match status" value="1"/>
</dbReference>
<dbReference type="Gene3D" id="3.30.9.10">
    <property type="entry name" value="D-Amino Acid Oxidase, subunit A, domain 2"/>
    <property type="match status" value="1"/>
</dbReference>
<dbReference type="OrthoDB" id="9805852at2"/>
<reference evidence="2 3" key="1">
    <citation type="submission" date="2019-02" db="EMBL/GenBank/DDBJ databases">
        <title>Kribbella capetownensis sp. nov. and Kribbella speibonae sp. nov., isolated from soil.</title>
        <authorList>
            <person name="Curtis S.M."/>
            <person name="Norton I."/>
            <person name="Everest G.J."/>
            <person name="Meyers P.R."/>
        </authorList>
    </citation>
    <scope>NUCLEOTIDE SEQUENCE [LARGE SCALE GENOMIC DNA]</scope>
    <source>
        <strain evidence="2 3">YM53</strain>
    </source>
</reference>
<protein>
    <submittedName>
        <fullName evidence="2">FAD-dependent oxidoreductase</fullName>
    </submittedName>
</protein>
<dbReference type="AlphaFoldDB" id="A0A4R0JZ42"/>
<dbReference type="RefSeq" id="WP_131511604.1">
    <property type="nucleotide sequence ID" value="NZ_SJKD01000001.1"/>
</dbReference>
<dbReference type="EMBL" id="SJKD01000001">
    <property type="protein sequence ID" value="TCC52873.1"/>
    <property type="molecule type" value="Genomic_DNA"/>
</dbReference>
<dbReference type="PANTHER" id="PTHR13847:SF285">
    <property type="entry name" value="FAD DEPENDENT OXIDOREDUCTASE DOMAIN-CONTAINING PROTEIN"/>
    <property type="match status" value="1"/>
</dbReference>
<accession>A0A4R0JZ42</accession>
<feature type="domain" description="FAD dependent oxidoreductase" evidence="1">
    <location>
        <begin position="28"/>
        <end position="391"/>
    </location>
</feature>
<dbReference type="Pfam" id="PF01266">
    <property type="entry name" value="DAO"/>
    <property type="match status" value="1"/>
</dbReference>
<keyword evidence="3" id="KW-1185">Reference proteome</keyword>
<dbReference type="InterPro" id="IPR036188">
    <property type="entry name" value="FAD/NAD-bd_sf"/>
</dbReference>
<dbReference type="SUPFAM" id="SSF51905">
    <property type="entry name" value="FAD/NAD(P)-binding domain"/>
    <property type="match status" value="1"/>
</dbReference>
<name>A0A4R0JZ42_9ACTN</name>
<evidence type="ECO:0000313" key="2">
    <source>
        <dbReference type="EMBL" id="TCC52873.1"/>
    </source>
</evidence>
<dbReference type="GO" id="GO:0005737">
    <property type="term" value="C:cytoplasm"/>
    <property type="evidence" value="ECO:0007669"/>
    <property type="project" value="TreeGrafter"/>
</dbReference>
<evidence type="ECO:0000259" key="1">
    <source>
        <dbReference type="Pfam" id="PF01266"/>
    </source>
</evidence>
<gene>
    <name evidence="2" type="ORF">E0H75_03755</name>
</gene>
<sequence>MGCALILWAETTEPAAARPGLAGDRHADVAIVGAGYTGLWTAYYLAKADPSLRIVVLEAQTAGFGASGRNGGWCSALFPVSSRRLAALPGSSRASAIELHRAMQATVNEVGLVTAAEGINCDYHKGGTIVFARTKAQLARARAEVGEAHDWGPGDLRFLEADEVAAHARATKVLGATFTPHCAAIHPGKLARGLAAVVEGLGVTIHENTPVTAIESGRAITPYGVVRAEVVVRATEGFTPALDGQSRAVAPVYSLMVATEPLDDATWERIGLADRPTFSDHRHLIIYGQRTADGRLAFGGRGAPYHFRSRVKASYDEVPRVFKVLQATLRELFDGLDDVGFTHAWGGPLGIPRDWCASVGFDRGSRLAWAGGYVGDGVSTTNLAGRTLTDLILGRDTALVRLPWVGHRSRRWEPEPLRWLGINAGLRAMNFADTEERVTGRDSRIARLMAPLTGR</sequence>